<sequence length="106" mass="11813">MLKDKYIRKIAITLAIISTILIIAFGIATIWNYTLLIGFVIGLSVSIAAFIFNAFSAKWLLSKKRSKRLASFIGIARITFQMTWYVIWVFAIIAIDSAVQGYGFGG</sequence>
<dbReference type="RefSeq" id="WP_131613941.1">
    <property type="nucleotide sequence ID" value="NZ_PSZP01000057.1"/>
</dbReference>
<feature type="transmembrane region" description="Helical" evidence="1">
    <location>
        <begin position="82"/>
        <end position="103"/>
    </location>
</feature>
<reference evidence="2 3" key="1">
    <citation type="submission" date="2018-02" db="EMBL/GenBank/DDBJ databases">
        <title>Mycoplasma marinum and Mycoplasma todarodis sp. nov., moderately halophilic and psychrotolerant mycoplasmas isolated from cephalopods.</title>
        <authorList>
            <person name="Viver T."/>
        </authorList>
    </citation>
    <scope>NUCLEOTIDE SEQUENCE [LARGE SCALE GENOMIC DNA]</scope>
    <source>
        <strain evidence="2 3">5H</strain>
    </source>
</reference>
<dbReference type="OrthoDB" id="9928635at2"/>
<gene>
    <name evidence="2" type="ORF">C4B25_04555</name>
</gene>
<feature type="transmembrane region" description="Helical" evidence="1">
    <location>
        <begin position="12"/>
        <end position="31"/>
    </location>
</feature>
<accession>A0A4V2NHW2</accession>
<dbReference type="EMBL" id="PSZP01000057">
    <property type="protein sequence ID" value="TCG10358.1"/>
    <property type="molecule type" value="Genomic_DNA"/>
</dbReference>
<protein>
    <submittedName>
        <fullName evidence="2">Uncharacterized protein</fullName>
    </submittedName>
</protein>
<evidence type="ECO:0000256" key="1">
    <source>
        <dbReference type="SAM" id="Phobius"/>
    </source>
</evidence>
<proteinExistence type="predicted"/>
<keyword evidence="1" id="KW-0472">Membrane</keyword>
<keyword evidence="1" id="KW-1133">Transmembrane helix</keyword>
<name>A0A4V2NHW2_9MOLU</name>
<dbReference type="AlphaFoldDB" id="A0A4V2NHW2"/>
<comment type="caution">
    <text evidence="2">The sequence shown here is derived from an EMBL/GenBank/DDBJ whole genome shotgun (WGS) entry which is preliminary data.</text>
</comment>
<keyword evidence="3" id="KW-1185">Reference proteome</keyword>
<evidence type="ECO:0000313" key="2">
    <source>
        <dbReference type="EMBL" id="TCG10358.1"/>
    </source>
</evidence>
<keyword evidence="1" id="KW-0812">Transmembrane</keyword>
<evidence type="ECO:0000313" key="3">
    <source>
        <dbReference type="Proteomes" id="UP000291072"/>
    </source>
</evidence>
<feature type="transmembrane region" description="Helical" evidence="1">
    <location>
        <begin position="37"/>
        <end position="61"/>
    </location>
</feature>
<organism evidence="2 3">
    <name type="scientific">Mycoplasma todarodis</name>
    <dbReference type="NCBI Taxonomy" id="1937191"/>
    <lineage>
        <taxon>Bacteria</taxon>
        <taxon>Bacillati</taxon>
        <taxon>Mycoplasmatota</taxon>
        <taxon>Mollicutes</taxon>
        <taxon>Mycoplasmataceae</taxon>
        <taxon>Mycoplasma</taxon>
    </lineage>
</organism>
<dbReference type="Proteomes" id="UP000291072">
    <property type="component" value="Unassembled WGS sequence"/>
</dbReference>